<gene>
    <name evidence="7" type="ORF">C8D82_11629</name>
    <name evidence="6" type="ORF">HF882_11415</name>
</gene>
<dbReference type="Gene3D" id="2.70.98.10">
    <property type="match status" value="1"/>
</dbReference>
<sequence length="300" mass="32767">MDIDSLQQQFGSDTVKFVKGPGEFVSIEIANAKAKAKICTYGAHIMEFTPAGQLPLLWMSKSSWFEAGKPIRGGVPLCWPWFGAGASPELPAHGFARLSQWQVAGVEALECGATHVTLTLSGRDVTNQALVKFPFELQMEFTVGSRLQLKLTMRNLSDQPQVVTDALHTYFSVSDAEKIAIRGLDLVGYEDRVVGAPVVYGNVQAGDIKISAEVDRIYLDTMSAVEIVDPGFKRTIRIEKEGSASTVVWNPWVRKSHAMPDFGDDEFHGMVCIEAVNASIDARTIEPGGTHVLAQKITIL</sequence>
<dbReference type="AlphaFoldDB" id="A0A2U1AVZ3"/>
<dbReference type="PIRSF" id="PIRSF016020">
    <property type="entry name" value="PHexose_mutarotase"/>
    <property type="match status" value="1"/>
</dbReference>
<dbReference type="GO" id="GO:0030246">
    <property type="term" value="F:carbohydrate binding"/>
    <property type="evidence" value="ECO:0007669"/>
    <property type="project" value="UniProtKB-UniRule"/>
</dbReference>
<dbReference type="PANTHER" id="PTHR11122:SF13">
    <property type="entry name" value="GLUCOSE-6-PHOSPHATE 1-EPIMERASE"/>
    <property type="match status" value="1"/>
</dbReference>
<keyword evidence="3 4" id="KW-0413">Isomerase</keyword>
<name>A0A2U1AVZ3_9BACT</name>
<dbReference type="EMBL" id="JABAEW010000020">
    <property type="protein sequence ID" value="NMD87193.1"/>
    <property type="molecule type" value="Genomic_DNA"/>
</dbReference>
<comment type="caution">
    <text evidence="7">The sequence shown here is derived from an EMBL/GenBank/DDBJ whole genome shotgun (WGS) entry which is preliminary data.</text>
</comment>
<evidence type="ECO:0000313" key="8">
    <source>
        <dbReference type="Proteomes" id="UP000245959"/>
    </source>
</evidence>
<dbReference type="GO" id="GO:0047938">
    <property type="term" value="F:glucose-6-phosphate 1-epimerase activity"/>
    <property type="evidence" value="ECO:0007669"/>
    <property type="project" value="UniProtKB-UniRule"/>
</dbReference>
<proteinExistence type="inferred from homology"/>
<evidence type="ECO:0000313" key="7">
    <source>
        <dbReference type="EMBL" id="PVY40578.1"/>
    </source>
</evidence>
<dbReference type="Proteomes" id="UP000245959">
    <property type="component" value="Unassembled WGS sequence"/>
</dbReference>
<evidence type="ECO:0000313" key="9">
    <source>
        <dbReference type="Proteomes" id="UP000576225"/>
    </source>
</evidence>
<reference evidence="6 9" key="2">
    <citation type="submission" date="2020-04" db="EMBL/GenBank/DDBJ databases">
        <authorList>
            <person name="Hitch T.C.A."/>
            <person name="Wylensek D."/>
            <person name="Clavel T."/>
        </authorList>
    </citation>
    <scope>NUCLEOTIDE SEQUENCE [LARGE SCALE GENOMIC DNA]</scope>
    <source>
        <strain evidence="6 9">COR2-253-APC-1A</strain>
    </source>
</reference>
<dbReference type="Pfam" id="PF01263">
    <property type="entry name" value="Aldose_epim"/>
    <property type="match status" value="1"/>
</dbReference>
<dbReference type="GO" id="GO:0005975">
    <property type="term" value="P:carbohydrate metabolic process"/>
    <property type="evidence" value="ECO:0007669"/>
    <property type="project" value="InterPro"/>
</dbReference>
<dbReference type="GeneID" id="78295581"/>
<dbReference type="EMBL" id="QEKH01000016">
    <property type="protein sequence ID" value="PVY40578.1"/>
    <property type="molecule type" value="Genomic_DNA"/>
</dbReference>
<evidence type="ECO:0000256" key="5">
    <source>
        <dbReference type="PIRSR" id="PIRSR016020-1"/>
    </source>
</evidence>
<dbReference type="EC" id="5.1.3.15" evidence="4"/>
<comment type="catalytic activity">
    <reaction evidence="1">
        <text>alpha-D-glucose 6-phosphate = beta-D-glucose 6-phosphate</text>
        <dbReference type="Rhea" id="RHEA:16249"/>
        <dbReference type="ChEBI" id="CHEBI:58225"/>
        <dbReference type="ChEBI" id="CHEBI:58247"/>
        <dbReference type="EC" id="5.1.3.15"/>
    </reaction>
</comment>
<dbReference type="InterPro" id="IPR011013">
    <property type="entry name" value="Gal_mutarotase_sf_dom"/>
</dbReference>
<dbReference type="InterPro" id="IPR014718">
    <property type="entry name" value="GH-type_carb-bd"/>
</dbReference>
<dbReference type="InterPro" id="IPR008183">
    <property type="entry name" value="Aldose_1/G6P_1-epimerase"/>
</dbReference>
<protein>
    <recommendedName>
        <fullName evidence="4">Putative glucose-6-phosphate 1-epimerase</fullName>
        <ecNumber evidence="4">5.1.3.15</ecNumber>
    </recommendedName>
</protein>
<organism evidence="7 8">
    <name type="scientific">Victivallis vadensis</name>
    <dbReference type="NCBI Taxonomy" id="172901"/>
    <lineage>
        <taxon>Bacteria</taxon>
        <taxon>Pseudomonadati</taxon>
        <taxon>Lentisphaerota</taxon>
        <taxon>Lentisphaeria</taxon>
        <taxon>Victivallales</taxon>
        <taxon>Victivallaceae</taxon>
        <taxon>Victivallis</taxon>
    </lineage>
</organism>
<dbReference type="RefSeq" id="WP_165833011.1">
    <property type="nucleotide sequence ID" value="NZ_CABMMC010000180.1"/>
</dbReference>
<dbReference type="SUPFAM" id="SSF74650">
    <property type="entry name" value="Galactose mutarotase-like"/>
    <property type="match status" value="1"/>
</dbReference>
<dbReference type="InterPro" id="IPR025532">
    <property type="entry name" value="G6P_1-epimerase"/>
</dbReference>
<evidence type="ECO:0000256" key="2">
    <source>
        <dbReference type="ARBA" id="ARBA00005866"/>
    </source>
</evidence>
<accession>A0A2U1AVZ3</accession>
<feature type="active site" evidence="5">
    <location>
        <position position="168"/>
    </location>
</feature>
<evidence type="ECO:0000256" key="4">
    <source>
        <dbReference type="PIRNR" id="PIRNR016020"/>
    </source>
</evidence>
<dbReference type="CDD" id="cd09020">
    <property type="entry name" value="D-hex-6-P-epi_like"/>
    <property type="match status" value="1"/>
</dbReference>
<evidence type="ECO:0000256" key="3">
    <source>
        <dbReference type="ARBA" id="ARBA00023235"/>
    </source>
</evidence>
<reference evidence="7 8" key="1">
    <citation type="submission" date="2018-04" db="EMBL/GenBank/DDBJ databases">
        <title>Genomic Encyclopedia of Type Strains, Phase IV (KMG-IV): sequencing the most valuable type-strain genomes for metagenomic binning, comparative biology and taxonomic classification.</title>
        <authorList>
            <person name="Goeker M."/>
        </authorList>
    </citation>
    <scope>NUCLEOTIDE SEQUENCE [LARGE SCALE GENOMIC DNA]</scope>
    <source>
        <strain evidence="7 8">DSM 14823</strain>
    </source>
</reference>
<evidence type="ECO:0000256" key="1">
    <source>
        <dbReference type="ARBA" id="ARBA00001096"/>
    </source>
</evidence>
<dbReference type="Proteomes" id="UP000576225">
    <property type="component" value="Unassembled WGS sequence"/>
</dbReference>
<comment type="similarity">
    <text evidence="2 4">Belongs to the glucose-6-phosphate 1-epimerase family.</text>
</comment>
<dbReference type="PANTHER" id="PTHR11122">
    <property type="entry name" value="APOSPORY-ASSOCIATED PROTEIN C-RELATED"/>
    <property type="match status" value="1"/>
</dbReference>
<evidence type="ECO:0000313" key="6">
    <source>
        <dbReference type="EMBL" id="NMD87193.1"/>
    </source>
</evidence>
<feature type="active site" evidence="5">
    <location>
        <position position="274"/>
    </location>
</feature>
<keyword evidence="8" id="KW-1185">Reference proteome</keyword>